<dbReference type="EMBL" id="CM055736">
    <property type="protein sequence ID" value="KAJ8007237.1"/>
    <property type="molecule type" value="Genomic_DNA"/>
</dbReference>
<evidence type="ECO:0000313" key="2">
    <source>
        <dbReference type="Proteomes" id="UP001157502"/>
    </source>
</evidence>
<organism evidence="1 2">
    <name type="scientific">Dallia pectoralis</name>
    <name type="common">Alaska blackfish</name>
    <dbReference type="NCBI Taxonomy" id="75939"/>
    <lineage>
        <taxon>Eukaryota</taxon>
        <taxon>Metazoa</taxon>
        <taxon>Chordata</taxon>
        <taxon>Craniata</taxon>
        <taxon>Vertebrata</taxon>
        <taxon>Euteleostomi</taxon>
        <taxon>Actinopterygii</taxon>
        <taxon>Neopterygii</taxon>
        <taxon>Teleostei</taxon>
        <taxon>Protacanthopterygii</taxon>
        <taxon>Esociformes</taxon>
        <taxon>Umbridae</taxon>
        <taxon>Dallia</taxon>
    </lineage>
</organism>
<accession>A0ACC2GUM1</accession>
<protein>
    <submittedName>
        <fullName evidence="1">Uncharacterized protein</fullName>
    </submittedName>
</protein>
<gene>
    <name evidence="1" type="ORF">DPEC_G00115440</name>
</gene>
<sequence>MFWMSACYTEDLQNLAEDEDFQVELWICEVAPISSPPTLGSWGRWGTGRLGMHDPCMGQRCLPSSTHPPPC</sequence>
<dbReference type="Proteomes" id="UP001157502">
    <property type="component" value="Chromosome 9"/>
</dbReference>
<evidence type="ECO:0000313" key="1">
    <source>
        <dbReference type="EMBL" id="KAJ8007237.1"/>
    </source>
</evidence>
<comment type="caution">
    <text evidence="1">The sequence shown here is derived from an EMBL/GenBank/DDBJ whole genome shotgun (WGS) entry which is preliminary data.</text>
</comment>
<name>A0ACC2GUM1_DALPE</name>
<reference evidence="1" key="1">
    <citation type="submission" date="2021-05" db="EMBL/GenBank/DDBJ databases">
        <authorList>
            <person name="Pan Q."/>
            <person name="Jouanno E."/>
            <person name="Zahm M."/>
            <person name="Klopp C."/>
            <person name="Cabau C."/>
            <person name="Louis A."/>
            <person name="Berthelot C."/>
            <person name="Parey E."/>
            <person name="Roest Crollius H."/>
            <person name="Montfort J."/>
            <person name="Robinson-Rechavi M."/>
            <person name="Bouchez O."/>
            <person name="Lampietro C."/>
            <person name="Lopez Roques C."/>
            <person name="Donnadieu C."/>
            <person name="Postlethwait J."/>
            <person name="Bobe J."/>
            <person name="Dillon D."/>
            <person name="Chandos A."/>
            <person name="von Hippel F."/>
            <person name="Guiguen Y."/>
        </authorList>
    </citation>
    <scope>NUCLEOTIDE SEQUENCE</scope>
    <source>
        <strain evidence="1">YG-Jan2019</strain>
    </source>
</reference>
<keyword evidence="2" id="KW-1185">Reference proteome</keyword>
<proteinExistence type="predicted"/>